<gene>
    <name evidence="6" type="ORF">ITX44_36290</name>
</gene>
<dbReference type="EMBL" id="JADKYB010000029">
    <property type="protein sequence ID" value="MBM9509922.1"/>
    <property type="molecule type" value="Genomic_DNA"/>
</dbReference>
<dbReference type="InterPro" id="IPR050859">
    <property type="entry name" value="Class-I_PLP-dep_aminotransf"/>
</dbReference>
<dbReference type="CDD" id="cd00609">
    <property type="entry name" value="AAT_like"/>
    <property type="match status" value="1"/>
</dbReference>
<dbReference type="Gene3D" id="3.40.640.10">
    <property type="entry name" value="Type I PLP-dependent aspartate aminotransferase-like (Major domain)"/>
    <property type="match status" value="1"/>
</dbReference>
<keyword evidence="2 6" id="KW-0032">Aminotransferase</keyword>
<comment type="caution">
    <text evidence="6">The sequence shown here is derived from an EMBL/GenBank/DDBJ whole genome shotgun (WGS) entry which is preliminary data.</text>
</comment>
<keyword evidence="3" id="KW-0808">Transferase</keyword>
<dbReference type="SUPFAM" id="SSF53383">
    <property type="entry name" value="PLP-dependent transferases"/>
    <property type="match status" value="1"/>
</dbReference>
<keyword evidence="4" id="KW-0663">Pyridoxal phosphate</keyword>
<proteinExistence type="predicted"/>
<evidence type="ECO:0000256" key="1">
    <source>
        <dbReference type="ARBA" id="ARBA00001933"/>
    </source>
</evidence>
<dbReference type="InterPro" id="IPR015424">
    <property type="entry name" value="PyrdxlP-dep_Trfase"/>
</dbReference>
<name>A0ABS2U3K9_9ACTN</name>
<sequence length="432" mass="46715">MELTRSQLADALSDPLLDAMNFLNEVAMRFPDAISFAAGRPDERFAGLEDAEEDLRRYRAHLMESSGGDERAVIGRLFSYGPAKGMINDLVARYLRVDEGIETGPESLVVTVGAQEGMVLVLRALRRESTDVALAVAPTYAGFTGAARIVGMPVLPVASGPDGVDFDDLRRVAARARADGLRPRCLYVIPDFANPTGLCLPVADRHRLIEVGAEQGLLLIEDNPYGTYVAHGERLPTLKALDRGGQVVYLGSFAKTVMPGARVGFVVADQPVTDGGRRIGRLADELAKIKSMVTVNTSAVGQAVVGGRLLAHDCSLVRANERVAAVYRDNLDRMLRGLEARFGGRPDLSWTSPNGGFFITVRVPFRADEALLEHSARRHRILWTPMSQFYPGSDSGARSLRLSCSALYPDQIDTGLDRLAALVAEQSAPLSA</sequence>
<dbReference type="PANTHER" id="PTHR42790:SF19">
    <property type="entry name" value="KYNURENINE_ALPHA-AMINOADIPATE AMINOTRANSFERASE, MITOCHONDRIAL"/>
    <property type="match status" value="1"/>
</dbReference>
<evidence type="ECO:0000313" key="7">
    <source>
        <dbReference type="Proteomes" id="UP000749040"/>
    </source>
</evidence>
<keyword evidence="7" id="KW-1185">Reference proteome</keyword>
<evidence type="ECO:0000256" key="3">
    <source>
        <dbReference type="ARBA" id="ARBA00022679"/>
    </source>
</evidence>
<dbReference type="GO" id="GO:0008483">
    <property type="term" value="F:transaminase activity"/>
    <property type="evidence" value="ECO:0007669"/>
    <property type="project" value="UniProtKB-KW"/>
</dbReference>
<dbReference type="InterPro" id="IPR004839">
    <property type="entry name" value="Aminotransferase_I/II_large"/>
</dbReference>
<evidence type="ECO:0000259" key="5">
    <source>
        <dbReference type="Pfam" id="PF00155"/>
    </source>
</evidence>
<reference evidence="6 7" key="1">
    <citation type="submission" date="2021-01" db="EMBL/GenBank/DDBJ databases">
        <title>Streptomyces acididurans sp. nov., isolated from a peat swamp forest soil.</title>
        <authorList>
            <person name="Chantavorakit T."/>
            <person name="Duangmal K."/>
        </authorList>
    </citation>
    <scope>NUCLEOTIDE SEQUENCE [LARGE SCALE GENOMIC DNA]</scope>
    <source>
        <strain evidence="6 7">KK5PA1</strain>
    </source>
</reference>
<evidence type="ECO:0000256" key="4">
    <source>
        <dbReference type="ARBA" id="ARBA00022898"/>
    </source>
</evidence>
<feature type="domain" description="Aminotransferase class I/classII large" evidence="5">
    <location>
        <begin position="80"/>
        <end position="419"/>
    </location>
</feature>
<evidence type="ECO:0000256" key="2">
    <source>
        <dbReference type="ARBA" id="ARBA00022576"/>
    </source>
</evidence>
<dbReference type="Gene3D" id="3.90.1150.10">
    <property type="entry name" value="Aspartate Aminotransferase, domain 1"/>
    <property type="match status" value="1"/>
</dbReference>
<dbReference type="PANTHER" id="PTHR42790">
    <property type="entry name" value="AMINOTRANSFERASE"/>
    <property type="match status" value="1"/>
</dbReference>
<dbReference type="RefSeq" id="WP_205363464.1">
    <property type="nucleotide sequence ID" value="NZ_JADKYB010000029.1"/>
</dbReference>
<organism evidence="6 7">
    <name type="scientific">Actinacidiphila acididurans</name>
    <dbReference type="NCBI Taxonomy" id="2784346"/>
    <lineage>
        <taxon>Bacteria</taxon>
        <taxon>Bacillati</taxon>
        <taxon>Actinomycetota</taxon>
        <taxon>Actinomycetes</taxon>
        <taxon>Kitasatosporales</taxon>
        <taxon>Streptomycetaceae</taxon>
        <taxon>Actinacidiphila</taxon>
    </lineage>
</organism>
<accession>A0ABS2U3K9</accession>
<dbReference type="InterPro" id="IPR015422">
    <property type="entry name" value="PyrdxlP-dep_Trfase_small"/>
</dbReference>
<comment type="cofactor">
    <cofactor evidence="1">
        <name>pyridoxal 5'-phosphate</name>
        <dbReference type="ChEBI" id="CHEBI:597326"/>
    </cofactor>
</comment>
<protein>
    <submittedName>
        <fullName evidence="6">PLP-dependent aminotransferase family protein</fullName>
    </submittedName>
</protein>
<dbReference type="Proteomes" id="UP000749040">
    <property type="component" value="Unassembled WGS sequence"/>
</dbReference>
<evidence type="ECO:0000313" key="6">
    <source>
        <dbReference type="EMBL" id="MBM9509922.1"/>
    </source>
</evidence>
<dbReference type="Pfam" id="PF00155">
    <property type="entry name" value="Aminotran_1_2"/>
    <property type="match status" value="1"/>
</dbReference>
<dbReference type="InterPro" id="IPR015421">
    <property type="entry name" value="PyrdxlP-dep_Trfase_major"/>
</dbReference>